<proteinExistence type="predicted"/>
<evidence type="ECO:0000256" key="4">
    <source>
        <dbReference type="ARBA" id="ARBA00022692"/>
    </source>
</evidence>
<dbReference type="RefSeq" id="WP_012992087.1">
    <property type="nucleotide sequence ID" value="NC_013894.1"/>
</dbReference>
<keyword evidence="9" id="KW-1185">Reference proteome</keyword>
<evidence type="ECO:0000313" key="8">
    <source>
        <dbReference type="EMBL" id="ADC89681.1"/>
    </source>
</evidence>
<keyword evidence="6 7" id="KW-0472">Membrane</keyword>
<dbReference type="STRING" id="638303.Thal_1049"/>
<feature type="transmembrane region" description="Helical" evidence="7">
    <location>
        <begin position="70"/>
        <end position="93"/>
    </location>
</feature>
<evidence type="ECO:0000313" key="9">
    <source>
        <dbReference type="Proteomes" id="UP000002043"/>
    </source>
</evidence>
<protein>
    <submittedName>
        <fullName evidence="8">Cobalamin (Vitamin B12) biosynthesis CbiM protein</fullName>
    </submittedName>
</protein>
<dbReference type="AlphaFoldDB" id="D3SLQ1"/>
<keyword evidence="4 7" id="KW-0812">Transmembrane</keyword>
<sequence>MHIPDGFVAPHVYVPAYGVSITLFIKYMKEFKKRVGSKSMPLLALLSAFSFSLMSITLPLPGGTSVHLEGIAVMSILMGPAVAFVCTTIILFLQAFLLGVGGVTTLPINLLAMGFIGGQTAYHVHRIIQKMWGDTPAVLISAYLSVLVPAILIGLVLGIHPILFRSASGQPLYFPYPLSVTLPALIVPHALAGLLESLYTLLIIRRVKYEG</sequence>
<dbReference type="GO" id="GO:0005886">
    <property type="term" value="C:plasma membrane"/>
    <property type="evidence" value="ECO:0007669"/>
    <property type="project" value="UniProtKB-SubCell"/>
</dbReference>
<organism evidence="8 9">
    <name type="scientific">Thermocrinis albus (strain DSM 14484 / JCM 11386 / HI 11/12)</name>
    <dbReference type="NCBI Taxonomy" id="638303"/>
    <lineage>
        <taxon>Bacteria</taxon>
        <taxon>Pseudomonadati</taxon>
        <taxon>Aquificota</taxon>
        <taxon>Aquificia</taxon>
        <taxon>Aquificales</taxon>
        <taxon>Aquificaceae</taxon>
        <taxon>Thermocrinis</taxon>
    </lineage>
</organism>
<dbReference type="Pfam" id="PF01891">
    <property type="entry name" value="CbiM"/>
    <property type="match status" value="1"/>
</dbReference>
<dbReference type="PANTHER" id="PTHR34229:SF1">
    <property type="entry name" value="METAL TRANSPORT PROTEIN HI_1621-RELATED"/>
    <property type="match status" value="1"/>
</dbReference>
<dbReference type="EMBL" id="CP001931">
    <property type="protein sequence ID" value="ADC89681.1"/>
    <property type="molecule type" value="Genomic_DNA"/>
</dbReference>
<dbReference type="PANTHER" id="PTHR34229">
    <property type="entry name" value="METAL TRANSPORT PROTEIN HI_1621-RELATED"/>
    <property type="match status" value="1"/>
</dbReference>
<evidence type="ECO:0000256" key="3">
    <source>
        <dbReference type="ARBA" id="ARBA00022475"/>
    </source>
</evidence>
<dbReference type="Gene3D" id="1.10.1760.20">
    <property type="match status" value="1"/>
</dbReference>
<feature type="transmembrane region" description="Helical" evidence="7">
    <location>
        <begin position="40"/>
        <end position="58"/>
    </location>
</feature>
<keyword evidence="2" id="KW-0813">Transport</keyword>
<dbReference type="InterPro" id="IPR002751">
    <property type="entry name" value="CbiM/NikMN"/>
</dbReference>
<dbReference type="HOGENOM" id="CLU_052508_2_1_0"/>
<evidence type="ECO:0000256" key="1">
    <source>
        <dbReference type="ARBA" id="ARBA00004651"/>
    </source>
</evidence>
<dbReference type="Proteomes" id="UP000002043">
    <property type="component" value="Chromosome"/>
</dbReference>
<accession>D3SLQ1</accession>
<comment type="subcellular location">
    <subcellularLocation>
        <location evidence="1">Cell membrane</location>
        <topology evidence="1">Multi-pass membrane protein</topology>
    </subcellularLocation>
</comment>
<keyword evidence="3" id="KW-1003">Cell membrane</keyword>
<evidence type="ECO:0000256" key="7">
    <source>
        <dbReference type="SAM" id="Phobius"/>
    </source>
</evidence>
<keyword evidence="5 7" id="KW-1133">Transmembrane helix</keyword>
<gene>
    <name evidence="8" type="ordered locus">Thal_1049</name>
</gene>
<dbReference type="eggNOG" id="COG0310">
    <property type="taxonomic scope" value="Bacteria"/>
</dbReference>
<feature type="transmembrane region" description="Helical" evidence="7">
    <location>
        <begin position="12"/>
        <end position="28"/>
    </location>
</feature>
<reference evidence="9" key="1">
    <citation type="journal article" date="2010" name="Stand. Genomic Sci.">
        <title>Complete genome sequence of Thermocrinis albus type strain (HI 11/12T).</title>
        <authorList>
            <person name="Wirth R."/>
            <person name="Sikorski J."/>
            <person name="Brambilla E."/>
            <person name="Misra M."/>
            <person name="Lapidus A."/>
            <person name="Copeland A."/>
            <person name="Nolan M."/>
            <person name="Lucas S."/>
            <person name="Chen F."/>
            <person name="Tice H."/>
            <person name="Cheng J.F."/>
            <person name="Han C."/>
            <person name="Detter J.C."/>
            <person name="Tapia R."/>
            <person name="Bruce D."/>
            <person name="Goodwin L."/>
            <person name="Pitluck S."/>
            <person name="Pati A."/>
            <person name="Anderson I."/>
            <person name="Ivanova N."/>
            <person name="Mavromatis K."/>
            <person name="Mikhailova N."/>
            <person name="Chen A."/>
            <person name="Palaniappan K."/>
            <person name="Bilek Y."/>
            <person name="Hader T."/>
            <person name="Land M."/>
            <person name="Hauser L."/>
            <person name="Chang Y.J."/>
            <person name="Jeffries C.D."/>
            <person name="Tindall B.J."/>
            <person name="Rohde M."/>
            <person name="Goker M."/>
            <person name="Bristow J."/>
            <person name="Eisen J.A."/>
            <person name="Markowitz V."/>
            <person name="Hugenholtz P."/>
            <person name="Kyrpides N.C."/>
            <person name="Klenk H.P."/>
        </authorList>
    </citation>
    <scope>NUCLEOTIDE SEQUENCE [LARGE SCALE GENOMIC DNA]</scope>
    <source>
        <strain evidence="9">DSM 14484 / JCM 11386 / HI 11/12</strain>
    </source>
</reference>
<evidence type="ECO:0000256" key="5">
    <source>
        <dbReference type="ARBA" id="ARBA00022989"/>
    </source>
</evidence>
<evidence type="ECO:0000256" key="6">
    <source>
        <dbReference type="ARBA" id="ARBA00023136"/>
    </source>
</evidence>
<feature type="transmembrane region" description="Helical" evidence="7">
    <location>
        <begin position="137"/>
        <end position="164"/>
    </location>
</feature>
<dbReference type="OrthoDB" id="5395048at2"/>
<evidence type="ECO:0000256" key="2">
    <source>
        <dbReference type="ARBA" id="ARBA00022448"/>
    </source>
</evidence>
<dbReference type="GO" id="GO:0000041">
    <property type="term" value="P:transition metal ion transport"/>
    <property type="evidence" value="ECO:0007669"/>
    <property type="project" value="InterPro"/>
</dbReference>
<dbReference type="KEGG" id="tal:Thal_1049"/>
<name>D3SLQ1_THEAH</name>